<evidence type="ECO:0000313" key="10">
    <source>
        <dbReference type="Proteomes" id="UP000054821"/>
    </source>
</evidence>
<dbReference type="GO" id="GO:0022857">
    <property type="term" value="F:transmembrane transporter activity"/>
    <property type="evidence" value="ECO:0007669"/>
    <property type="project" value="InterPro"/>
</dbReference>
<keyword evidence="4 7" id="KW-0472">Membrane</keyword>
<feature type="transmembrane region" description="Helical" evidence="7">
    <location>
        <begin position="110"/>
        <end position="129"/>
    </location>
</feature>
<feature type="transmembrane region" description="Helical" evidence="7">
    <location>
        <begin position="196"/>
        <end position="218"/>
    </location>
</feature>
<feature type="transmembrane region" description="Helical" evidence="7">
    <location>
        <begin position="454"/>
        <end position="475"/>
    </location>
</feature>
<dbReference type="AlphaFoldDB" id="A0A2P4ZWT3"/>
<feature type="region of interest" description="Disordered" evidence="6">
    <location>
        <begin position="1"/>
        <end position="25"/>
    </location>
</feature>
<dbReference type="Proteomes" id="UP000054821">
    <property type="component" value="Unassembled WGS sequence"/>
</dbReference>
<dbReference type="InterPro" id="IPR011701">
    <property type="entry name" value="MFS"/>
</dbReference>
<feature type="compositionally biased region" description="Polar residues" evidence="6">
    <location>
        <begin position="1"/>
        <end position="18"/>
    </location>
</feature>
<protein>
    <recommendedName>
        <fullName evidence="8">Major facilitator superfamily (MFS) profile domain-containing protein</fullName>
    </recommendedName>
</protein>
<gene>
    <name evidence="9" type="ORF">TGAM01_v202606</name>
</gene>
<evidence type="ECO:0000256" key="1">
    <source>
        <dbReference type="ARBA" id="ARBA00004141"/>
    </source>
</evidence>
<feature type="transmembrane region" description="Helical" evidence="7">
    <location>
        <begin position="364"/>
        <end position="382"/>
    </location>
</feature>
<evidence type="ECO:0000256" key="4">
    <source>
        <dbReference type="ARBA" id="ARBA00023136"/>
    </source>
</evidence>
<dbReference type="Pfam" id="PF07690">
    <property type="entry name" value="MFS_1"/>
    <property type="match status" value="1"/>
</dbReference>
<dbReference type="PRINTS" id="PR01036">
    <property type="entry name" value="TCRTETB"/>
</dbReference>
<dbReference type="Gene3D" id="1.20.1250.20">
    <property type="entry name" value="MFS general substrate transporter like domains"/>
    <property type="match status" value="1"/>
</dbReference>
<feature type="transmembrane region" description="Helical" evidence="7">
    <location>
        <begin position="320"/>
        <end position="344"/>
    </location>
</feature>
<feature type="transmembrane region" description="Helical" evidence="7">
    <location>
        <begin position="388"/>
        <end position="409"/>
    </location>
</feature>
<evidence type="ECO:0000256" key="7">
    <source>
        <dbReference type="SAM" id="Phobius"/>
    </source>
</evidence>
<dbReference type="FunFam" id="1.20.1250.20:FF:000011">
    <property type="entry name" value="MFS multidrug transporter, putative"/>
    <property type="match status" value="1"/>
</dbReference>
<feature type="domain" description="Major facilitator superfamily (MFS) profile" evidence="8">
    <location>
        <begin position="43"/>
        <end position="479"/>
    </location>
</feature>
<sequence length="488" mass="52601">MDLEKSTNATSSVLNSDTSDPDQIWSNSDKNPINWANSKKYQTIGLISFQAFISPLASSIMAPGLPEIAKKYDIKSDTVLALTLTIYLLAWALGPLVFAPLSEIMGRRWVMNISSVIFTAFSIACIFARSTGQLIAFRFLAGIGASTPISIAGAVIADLFILQERAPASAIYGLGLLIGPPTGPIMGGYLTQTVGVRYGFVLTAALGAAALILCVFFLPETDHALIQSNHGSQGKGLLRFWKKETEGEMVDERKGISASLMSPKAREAALRPLLLLIRSPICLIMSFYGALVYGFLNMFFTTFPTIFGNIYGFQPGPTGLTYIGGGLGELCATALGGWVGNTVYHNLTKKNDEIPKPEFRMPGMLLGSIAVPIGLFWFGWTAQTHQHWMLPIIGSSIFGFGMMSILLPLQLYFIDAFKYSAAALAAAALARSLLAFAIPLFAPQMIDAMGLGGTYSFLGGLSIAIGIPLPLWVYFQGEKIRARSDLNN</sequence>
<comment type="subcellular location">
    <subcellularLocation>
        <location evidence="1">Membrane</location>
        <topology evidence="1">Multi-pass membrane protein</topology>
    </subcellularLocation>
</comment>
<feature type="transmembrane region" description="Helical" evidence="7">
    <location>
        <begin position="273"/>
        <end position="300"/>
    </location>
</feature>
<dbReference type="RefSeq" id="XP_018661773.1">
    <property type="nucleotide sequence ID" value="XM_018805049.1"/>
</dbReference>
<dbReference type="GO" id="GO:0005886">
    <property type="term" value="C:plasma membrane"/>
    <property type="evidence" value="ECO:0007669"/>
    <property type="project" value="TreeGrafter"/>
</dbReference>
<proteinExistence type="predicted"/>
<comment type="caution">
    <text evidence="9">The sequence shown here is derived from an EMBL/GenBank/DDBJ whole genome shotgun (WGS) entry which is preliminary data.</text>
</comment>
<feature type="transmembrane region" description="Helical" evidence="7">
    <location>
        <begin position="135"/>
        <end position="162"/>
    </location>
</feature>
<evidence type="ECO:0000256" key="2">
    <source>
        <dbReference type="ARBA" id="ARBA00022692"/>
    </source>
</evidence>
<accession>A0A2P4ZWT3</accession>
<dbReference type="PROSITE" id="PS50850">
    <property type="entry name" value="MFS"/>
    <property type="match status" value="1"/>
</dbReference>
<evidence type="ECO:0000259" key="8">
    <source>
        <dbReference type="PROSITE" id="PS50850"/>
    </source>
</evidence>
<keyword evidence="5" id="KW-0325">Glycoprotein</keyword>
<dbReference type="InterPro" id="IPR036259">
    <property type="entry name" value="MFS_trans_sf"/>
</dbReference>
<feature type="transmembrane region" description="Helical" evidence="7">
    <location>
        <begin position="421"/>
        <end position="442"/>
    </location>
</feature>
<evidence type="ECO:0000256" key="3">
    <source>
        <dbReference type="ARBA" id="ARBA00022989"/>
    </source>
</evidence>
<name>A0A2P4ZWT3_9HYPO</name>
<dbReference type="PANTHER" id="PTHR23502:SF60">
    <property type="entry name" value="MAJOR FACILITATOR SUPERFAMILY (MFS) PROFILE DOMAIN-CONTAINING PROTEIN-RELATED"/>
    <property type="match status" value="1"/>
</dbReference>
<keyword evidence="10" id="KW-1185">Reference proteome</keyword>
<dbReference type="PANTHER" id="PTHR23502">
    <property type="entry name" value="MAJOR FACILITATOR SUPERFAMILY"/>
    <property type="match status" value="1"/>
</dbReference>
<dbReference type="CDD" id="cd17323">
    <property type="entry name" value="MFS_Tpo1_MDR_like"/>
    <property type="match status" value="1"/>
</dbReference>
<feature type="transmembrane region" description="Helical" evidence="7">
    <location>
        <begin position="78"/>
        <end position="98"/>
    </location>
</feature>
<dbReference type="SUPFAM" id="SSF103473">
    <property type="entry name" value="MFS general substrate transporter"/>
    <property type="match status" value="1"/>
</dbReference>
<dbReference type="InterPro" id="IPR020846">
    <property type="entry name" value="MFS_dom"/>
</dbReference>
<evidence type="ECO:0000256" key="5">
    <source>
        <dbReference type="ARBA" id="ARBA00023180"/>
    </source>
</evidence>
<evidence type="ECO:0000256" key="6">
    <source>
        <dbReference type="SAM" id="MobiDB-lite"/>
    </source>
</evidence>
<dbReference type="GeneID" id="29985132"/>
<reference evidence="9 10" key="1">
    <citation type="journal article" date="2016" name="Genome Announc.">
        <title>Draft Whole-Genome Sequence of Trichoderma gamsii T6085, a Promising Biocontrol Agent of Fusarium Head Blight on Wheat.</title>
        <authorList>
            <person name="Baroncelli R."/>
            <person name="Zapparata A."/>
            <person name="Piaggeschi G."/>
            <person name="Sarrocco S."/>
            <person name="Vannacci G."/>
        </authorList>
    </citation>
    <scope>NUCLEOTIDE SEQUENCE [LARGE SCALE GENOMIC DNA]</scope>
    <source>
        <strain evidence="9 10">T6085</strain>
    </source>
</reference>
<dbReference type="STRING" id="398673.A0A2P4ZWT3"/>
<evidence type="ECO:0000313" key="9">
    <source>
        <dbReference type="EMBL" id="PON28759.1"/>
    </source>
</evidence>
<organism evidence="9 10">
    <name type="scientific">Trichoderma gamsii</name>
    <dbReference type="NCBI Taxonomy" id="398673"/>
    <lineage>
        <taxon>Eukaryota</taxon>
        <taxon>Fungi</taxon>
        <taxon>Dikarya</taxon>
        <taxon>Ascomycota</taxon>
        <taxon>Pezizomycotina</taxon>
        <taxon>Sordariomycetes</taxon>
        <taxon>Hypocreomycetidae</taxon>
        <taxon>Hypocreales</taxon>
        <taxon>Hypocreaceae</taxon>
        <taxon>Trichoderma</taxon>
    </lineage>
</organism>
<feature type="transmembrane region" description="Helical" evidence="7">
    <location>
        <begin position="44"/>
        <end position="66"/>
    </location>
</feature>
<feature type="transmembrane region" description="Helical" evidence="7">
    <location>
        <begin position="169"/>
        <end position="190"/>
    </location>
</feature>
<keyword evidence="2 7" id="KW-0812">Transmembrane</keyword>
<dbReference type="EMBL" id="JPDN02000006">
    <property type="protein sequence ID" value="PON28759.1"/>
    <property type="molecule type" value="Genomic_DNA"/>
</dbReference>
<keyword evidence="3 7" id="KW-1133">Transmembrane helix</keyword>